<evidence type="ECO:0000256" key="2">
    <source>
        <dbReference type="ARBA" id="ARBA00022448"/>
    </source>
</evidence>
<evidence type="ECO:0000256" key="5">
    <source>
        <dbReference type="SAM" id="MobiDB-lite"/>
    </source>
</evidence>
<evidence type="ECO:0000256" key="1">
    <source>
        <dbReference type="ARBA" id="ARBA00011245"/>
    </source>
</evidence>
<dbReference type="EMBL" id="BMJA01000002">
    <property type="protein sequence ID" value="GGA37256.1"/>
    <property type="molecule type" value="Genomic_DNA"/>
</dbReference>
<dbReference type="Gene3D" id="2.50.20.10">
    <property type="entry name" value="Lipoprotein localisation LolA/LolB/LppX"/>
    <property type="match status" value="1"/>
</dbReference>
<organism evidence="6 7">
    <name type="scientific">Dyella nitratireducens</name>
    <dbReference type="NCBI Taxonomy" id="1849580"/>
    <lineage>
        <taxon>Bacteria</taxon>
        <taxon>Pseudomonadati</taxon>
        <taxon>Pseudomonadota</taxon>
        <taxon>Gammaproteobacteria</taxon>
        <taxon>Lysobacterales</taxon>
        <taxon>Rhodanobacteraceae</taxon>
        <taxon>Dyella</taxon>
    </lineage>
</organism>
<feature type="region of interest" description="Disordered" evidence="5">
    <location>
        <begin position="173"/>
        <end position="192"/>
    </location>
</feature>
<evidence type="ECO:0000256" key="4">
    <source>
        <dbReference type="ARBA" id="ARBA00022927"/>
    </source>
</evidence>
<keyword evidence="3" id="KW-0732">Signal</keyword>
<dbReference type="InterPro" id="IPR029046">
    <property type="entry name" value="LolA/LolB/LppX"/>
</dbReference>
<accession>A0ABQ1G4J0</accession>
<evidence type="ECO:0000256" key="3">
    <source>
        <dbReference type="ARBA" id="ARBA00022729"/>
    </source>
</evidence>
<dbReference type="SUPFAM" id="SSF89392">
    <property type="entry name" value="Prokaryotic lipoproteins and lipoprotein localization factors"/>
    <property type="match status" value="1"/>
</dbReference>
<dbReference type="CDD" id="cd16325">
    <property type="entry name" value="LolA"/>
    <property type="match status" value="1"/>
</dbReference>
<comment type="caution">
    <text evidence="6">The sequence shown here is derived from an EMBL/GenBank/DDBJ whole genome shotgun (WGS) entry which is preliminary data.</text>
</comment>
<name>A0ABQ1G4J0_9GAMM</name>
<dbReference type="Pfam" id="PF19574">
    <property type="entry name" value="LolA_3"/>
    <property type="match status" value="1"/>
</dbReference>
<keyword evidence="6" id="KW-0449">Lipoprotein</keyword>
<keyword evidence="2" id="KW-0813">Transport</keyword>
<comment type="subunit">
    <text evidence="1">Monomer.</text>
</comment>
<sequence>MLVCFNAHAQSSDLLHAIVNQLSQHTAIRANFTQQRQTPALNQPQTSSGQLLFVTGHGMLWQVQQPYQQTLALTGTRTLRIDADGRMQAVRNERGVNQISQMLQGMLTGQLDEVERQFNVQANGIAAQWNLRFTPKQSRVAQVLRDIQLDGGMYLQRIRIDMQDSTQTDIQMTDTRDAGPLSTQEKHALGLP</sequence>
<evidence type="ECO:0000313" key="6">
    <source>
        <dbReference type="EMBL" id="GGA37256.1"/>
    </source>
</evidence>
<proteinExistence type="predicted"/>
<keyword evidence="4" id="KW-0653">Protein transport</keyword>
<keyword evidence="7" id="KW-1185">Reference proteome</keyword>
<dbReference type="InterPro" id="IPR004564">
    <property type="entry name" value="OM_lipoprot_carrier_LolA-like"/>
</dbReference>
<protein>
    <submittedName>
        <fullName evidence="6">Outer-membrane lipoprotein carrier protein</fullName>
    </submittedName>
</protein>
<dbReference type="Proteomes" id="UP000620046">
    <property type="component" value="Unassembled WGS sequence"/>
</dbReference>
<gene>
    <name evidence="6" type="ORF">GCM10010981_27990</name>
</gene>
<evidence type="ECO:0000313" key="7">
    <source>
        <dbReference type="Proteomes" id="UP000620046"/>
    </source>
</evidence>
<reference evidence="7" key="1">
    <citation type="journal article" date="2019" name="Int. J. Syst. Evol. Microbiol.">
        <title>The Global Catalogue of Microorganisms (GCM) 10K type strain sequencing project: providing services to taxonomists for standard genome sequencing and annotation.</title>
        <authorList>
            <consortium name="The Broad Institute Genomics Platform"/>
            <consortium name="The Broad Institute Genome Sequencing Center for Infectious Disease"/>
            <person name="Wu L."/>
            <person name="Ma J."/>
        </authorList>
    </citation>
    <scope>NUCLEOTIDE SEQUENCE [LARGE SCALE GENOMIC DNA]</scope>
    <source>
        <strain evidence="7">CGMCC 1.15439</strain>
    </source>
</reference>